<sequence>MTPREEAPAAAPPSRTARSGLARPRSGASGTLADAVRGAVRRWVSALGRYPVTLTIVAVFWIVGLASDSILAGPDEALYKLVAGNFGALRGGQWWTPITSVFFASNPLAYLAGTVVTAGLVPLAERAFGPWRTLALFFGGQLASLVAFFTLVQLARWLGDDWIGSMVDVPILGPYPAALACGLAASGSLGALLRRRVRALVLTTAGMLVLYVGHSETVLGFIGALVGLVASWWTAGPAQERHFRLPSIRERRNLLALLVAVVAVGPVLTAFSRSPTGPLALVRGMVLNPLPVLAQIQQDCAGSINAVCLPSGPPTVLSAAGYLTALMPVLILIVCAEGLRRGRSVALRVAVGVQLAVFALAAGYIALFLRIPYRPGPGRTGVLGSGIVHVLPVVISALALVIVLWMHRDLFPVETARGMRRRLQTAGAAFGGSLVALYVVLWFKDGGTARPGGLWGLVEELVRQYLPAPLPTSYAPLFRDRDGLALWLFTYGGLILWTAALVGVVIAVLRGQQTLGARDDSLHLARRLVHRGGSSLSWMTLWPPNRFWFDEHATAGVAFQQHGSVALSVAGPIGTPGKWPSALEGFIRYCSRHALVPCFYSLTDDHWPLLRERGFRRVEVAQETRLRIRELEFKGKDWQNVRTAVNRARKTGVKAEWVRYAALSPHRRAQLHILSEEWSARKTLPDMGFTLGGLDELADPEVLLCLAVDEEGKLHGATSWLPVYQEGQLVSWTLDFMRRSPDGFPGVMEFLVASAVAELRSTVDAISLSGSPLAADPAGERAVVEGQDELLGRVLDATGHALEPIYGFRSLARFKSHFQPEYRALYMYYQDTMQLPAIGRALAEAYLPGLTMRHRMRLLSSLVR</sequence>
<keyword evidence="2" id="KW-1003">Cell membrane</keyword>
<keyword evidence="4 7" id="KW-1133">Transmembrane helix</keyword>
<feature type="transmembrane region" description="Helical" evidence="7">
    <location>
        <begin position="346"/>
        <end position="369"/>
    </location>
</feature>
<dbReference type="InterPro" id="IPR035952">
    <property type="entry name" value="Rhomboid-like_sf"/>
</dbReference>
<feature type="region of interest" description="Disordered" evidence="6">
    <location>
        <begin position="1"/>
        <end position="29"/>
    </location>
</feature>
<keyword evidence="3 7" id="KW-0812">Transmembrane</keyword>
<feature type="transmembrane region" description="Helical" evidence="7">
    <location>
        <begin position="484"/>
        <end position="509"/>
    </location>
</feature>
<comment type="subcellular location">
    <subcellularLocation>
        <location evidence="1">Cell membrane</location>
        <topology evidence="1">Multi-pass membrane protein</topology>
    </subcellularLocation>
</comment>
<dbReference type="RefSeq" id="WP_323279999.1">
    <property type="nucleotide sequence ID" value="NZ_JAYGGQ010000012.1"/>
</dbReference>
<dbReference type="InterPro" id="IPR051211">
    <property type="entry name" value="PG_lysyltransferase"/>
</dbReference>
<evidence type="ECO:0000256" key="6">
    <source>
        <dbReference type="SAM" id="MobiDB-lite"/>
    </source>
</evidence>
<feature type="domain" description="Phosphatidylglycerol lysyltransferase C-terminal" evidence="8">
    <location>
        <begin position="527"/>
        <end position="829"/>
    </location>
</feature>
<evidence type="ECO:0000256" key="4">
    <source>
        <dbReference type="ARBA" id="ARBA00022989"/>
    </source>
</evidence>
<evidence type="ECO:0000256" key="2">
    <source>
        <dbReference type="ARBA" id="ARBA00022475"/>
    </source>
</evidence>
<name>A0ABU5T8S7_9MICC</name>
<reference evidence="9 10" key="1">
    <citation type="submission" date="2023-12" db="EMBL/GenBank/DDBJ databases">
        <title>Sinomonas terricola sp. nov, isolated from litchi orchard soil in Guangdong, PR China.</title>
        <authorList>
            <person name="Jiaxin W."/>
            <person name="Yang Z."/>
            <person name="Honghui Z."/>
        </authorList>
    </citation>
    <scope>NUCLEOTIDE SEQUENCE [LARGE SCALE GENOMIC DNA]</scope>
    <source>
        <strain evidence="9 10">JGH33</strain>
    </source>
</reference>
<feature type="transmembrane region" description="Helical" evidence="7">
    <location>
        <begin position="255"/>
        <end position="272"/>
    </location>
</feature>
<evidence type="ECO:0000256" key="3">
    <source>
        <dbReference type="ARBA" id="ARBA00022692"/>
    </source>
</evidence>
<feature type="transmembrane region" description="Helical" evidence="7">
    <location>
        <begin position="50"/>
        <end position="74"/>
    </location>
</feature>
<dbReference type="Gene3D" id="1.20.1540.10">
    <property type="entry name" value="Rhomboid-like"/>
    <property type="match status" value="1"/>
</dbReference>
<evidence type="ECO:0000256" key="5">
    <source>
        <dbReference type="ARBA" id="ARBA00023136"/>
    </source>
</evidence>
<evidence type="ECO:0000256" key="1">
    <source>
        <dbReference type="ARBA" id="ARBA00004651"/>
    </source>
</evidence>
<comment type="caution">
    <text evidence="9">The sequence shown here is derived from an EMBL/GenBank/DDBJ whole genome shotgun (WGS) entry which is preliminary data.</text>
</comment>
<accession>A0ABU5T8S7</accession>
<gene>
    <name evidence="9" type="ORF">SPF06_15345</name>
</gene>
<dbReference type="Pfam" id="PF09924">
    <property type="entry name" value="LPG_synthase_C"/>
    <property type="match status" value="1"/>
</dbReference>
<feature type="transmembrane region" description="Helical" evidence="7">
    <location>
        <begin position="175"/>
        <end position="192"/>
    </location>
</feature>
<dbReference type="PANTHER" id="PTHR34697">
    <property type="entry name" value="PHOSPHATIDYLGLYCEROL LYSYLTRANSFERASE"/>
    <property type="match status" value="1"/>
</dbReference>
<evidence type="ECO:0000313" key="9">
    <source>
        <dbReference type="EMBL" id="MEA5456109.1"/>
    </source>
</evidence>
<protein>
    <submittedName>
        <fullName evidence="9">DUF2156 domain-containing protein</fullName>
    </submittedName>
</protein>
<evidence type="ECO:0000259" key="8">
    <source>
        <dbReference type="Pfam" id="PF09924"/>
    </source>
</evidence>
<feature type="transmembrane region" description="Helical" evidence="7">
    <location>
        <begin position="319"/>
        <end position="339"/>
    </location>
</feature>
<dbReference type="PANTHER" id="PTHR34697:SF2">
    <property type="entry name" value="PHOSPHATIDYLGLYCEROL LYSYLTRANSFERASE"/>
    <property type="match status" value="1"/>
</dbReference>
<evidence type="ECO:0000256" key="7">
    <source>
        <dbReference type="SAM" id="Phobius"/>
    </source>
</evidence>
<feature type="transmembrane region" description="Helical" evidence="7">
    <location>
        <begin position="197"/>
        <end position="212"/>
    </location>
</feature>
<feature type="transmembrane region" description="Helical" evidence="7">
    <location>
        <begin position="133"/>
        <end position="155"/>
    </location>
</feature>
<feature type="transmembrane region" description="Helical" evidence="7">
    <location>
        <begin position="94"/>
        <end position="121"/>
    </location>
</feature>
<proteinExistence type="predicted"/>
<feature type="transmembrane region" description="Helical" evidence="7">
    <location>
        <begin position="218"/>
        <end position="235"/>
    </location>
</feature>
<keyword evidence="10" id="KW-1185">Reference proteome</keyword>
<dbReference type="SUPFAM" id="SSF144091">
    <property type="entry name" value="Rhomboid-like"/>
    <property type="match status" value="1"/>
</dbReference>
<keyword evidence="5 7" id="KW-0472">Membrane</keyword>
<feature type="transmembrane region" description="Helical" evidence="7">
    <location>
        <begin position="426"/>
        <end position="443"/>
    </location>
</feature>
<dbReference type="InterPro" id="IPR024320">
    <property type="entry name" value="LPG_synthase_C"/>
</dbReference>
<feature type="compositionally biased region" description="Low complexity" evidence="6">
    <location>
        <begin position="8"/>
        <end position="19"/>
    </location>
</feature>
<evidence type="ECO:0000313" key="10">
    <source>
        <dbReference type="Proteomes" id="UP001304769"/>
    </source>
</evidence>
<organism evidence="9 10">
    <name type="scientific">Sinomonas terricola</name>
    <dbReference type="NCBI Taxonomy" id="3110330"/>
    <lineage>
        <taxon>Bacteria</taxon>
        <taxon>Bacillati</taxon>
        <taxon>Actinomycetota</taxon>
        <taxon>Actinomycetes</taxon>
        <taxon>Micrococcales</taxon>
        <taxon>Micrococcaceae</taxon>
        <taxon>Sinomonas</taxon>
    </lineage>
</organism>
<feature type="transmembrane region" description="Helical" evidence="7">
    <location>
        <begin position="381"/>
        <end position="405"/>
    </location>
</feature>
<dbReference type="Proteomes" id="UP001304769">
    <property type="component" value="Unassembled WGS sequence"/>
</dbReference>
<dbReference type="EMBL" id="JAYGGQ010000012">
    <property type="protein sequence ID" value="MEA5456109.1"/>
    <property type="molecule type" value="Genomic_DNA"/>
</dbReference>